<proteinExistence type="predicted"/>
<feature type="compositionally biased region" description="Polar residues" evidence="1">
    <location>
        <begin position="256"/>
        <end position="266"/>
    </location>
</feature>
<dbReference type="Proteomes" id="UP000317650">
    <property type="component" value="Unassembled WGS sequence"/>
</dbReference>
<accession>A0A4S8I3L5</accession>
<comment type="caution">
    <text evidence="2">The sequence shown here is derived from an EMBL/GenBank/DDBJ whole genome shotgun (WGS) entry which is preliminary data.</text>
</comment>
<name>A0A4S8I3L5_MUSBA</name>
<sequence length="274" mass="29044">MVPLGKPGGKPSCPLITFDPPNMTFYYNRMRRGVRGRSESGSMLGGGSGFFYPWRGGLKRKRRRGWCTWSVRGRGVVRATRSSKAAEEGVSAVEMRKERIRTNAEGVGAYTGVMNPGTPPPPPGVQCQSEGTALAIGAALKQRHTVTGHSTWHFRPSGADLTRGSPSNLRLPPRTPHSSPAPSACPSPFRPPPSTTSSPNQRPRQSPSSPESSPSRSPRATHQVLRHAAALLRAPSPLTFQSLGATCGAACAAPASSNPRTSQPSVISRLPAPA</sequence>
<feature type="region of interest" description="Disordered" evidence="1">
    <location>
        <begin position="250"/>
        <end position="274"/>
    </location>
</feature>
<dbReference type="EMBL" id="PYDT01001796">
    <property type="protein sequence ID" value="THU42351.1"/>
    <property type="molecule type" value="Genomic_DNA"/>
</dbReference>
<feature type="region of interest" description="Disordered" evidence="1">
    <location>
        <begin position="147"/>
        <end position="223"/>
    </location>
</feature>
<feature type="compositionally biased region" description="Low complexity" evidence="1">
    <location>
        <begin position="195"/>
        <end position="218"/>
    </location>
</feature>
<reference evidence="2 3" key="1">
    <citation type="journal article" date="2019" name="Nat. Plants">
        <title>Genome sequencing of Musa balbisiana reveals subgenome evolution and function divergence in polyploid bananas.</title>
        <authorList>
            <person name="Yao X."/>
        </authorList>
    </citation>
    <scope>NUCLEOTIDE SEQUENCE [LARGE SCALE GENOMIC DNA]</scope>
    <source>
        <strain evidence="3">cv. DH-PKW</strain>
        <tissue evidence="2">Leaves</tissue>
    </source>
</reference>
<keyword evidence="3" id="KW-1185">Reference proteome</keyword>
<organism evidence="2 3">
    <name type="scientific">Musa balbisiana</name>
    <name type="common">Banana</name>
    <dbReference type="NCBI Taxonomy" id="52838"/>
    <lineage>
        <taxon>Eukaryota</taxon>
        <taxon>Viridiplantae</taxon>
        <taxon>Streptophyta</taxon>
        <taxon>Embryophyta</taxon>
        <taxon>Tracheophyta</taxon>
        <taxon>Spermatophyta</taxon>
        <taxon>Magnoliopsida</taxon>
        <taxon>Liliopsida</taxon>
        <taxon>Zingiberales</taxon>
        <taxon>Musaceae</taxon>
        <taxon>Musa</taxon>
    </lineage>
</organism>
<evidence type="ECO:0000313" key="2">
    <source>
        <dbReference type="EMBL" id="THU42351.1"/>
    </source>
</evidence>
<dbReference type="STRING" id="52838.A0A4S8I3L5"/>
<feature type="compositionally biased region" description="Pro residues" evidence="1">
    <location>
        <begin position="183"/>
        <end position="194"/>
    </location>
</feature>
<evidence type="ECO:0000313" key="3">
    <source>
        <dbReference type="Proteomes" id="UP000317650"/>
    </source>
</evidence>
<gene>
    <name evidence="2" type="ORF">C4D60_Mb00t19810</name>
</gene>
<evidence type="ECO:0000256" key="1">
    <source>
        <dbReference type="SAM" id="MobiDB-lite"/>
    </source>
</evidence>
<protein>
    <submittedName>
        <fullName evidence="2">Uncharacterized protein</fullName>
    </submittedName>
</protein>
<dbReference type="AlphaFoldDB" id="A0A4S8I3L5"/>